<proteinExistence type="predicted"/>
<keyword evidence="1" id="KW-0540">Nuclease</keyword>
<accession>A0A5C8F4G9</accession>
<evidence type="ECO:0000313" key="1">
    <source>
        <dbReference type="EMBL" id="TXJ44274.1"/>
    </source>
</evidence>
<evidence type="ECO:0000313" key="2">
    <source>
        <dbReference type="Proteomes" id="UP000324574"/>
    </source>
</evidence>
<keyword evidence="1" id="KW-0255">Endonuclease</keyword>
<dbReference type="Proteomes" id="UP000324574">
    <property type="component" value="Unassembled WGS sequence"/>
</dbReference>
<name>A0A5C8F4G9_9SPIR</name>
<dbReference type="GO" id="GO:0004519">
    <property type="term" value="F:endonuclease activity"/>
    <property type="evidence" value="ECO:0007669"/>
    <property type="project" value="UniProtKB-KW"/>
</dbReference>
<protein>
    <submittedName>
        <fullName evidence="1">Restriction endonuclease</fullName>
    </submittedName>
</protein>
<reference evidence="1 2" key="1">
    <citation type="journal article" date="1992" name="Lakartidningen">
        <title>[Penicillin V and not amoxicillin is the first choice preparation in acute otitis].</title>
        <authorList>
            <person name="Kamme C."/>
            <person name="Lundgren K."/>
            <person name="Prellner K."/>
        </authorList>
    </citation>
    <scope>NUCLEOTIDE SEQUENCE [LARGE SCALE GENOMIC DNA]</scope>
    <source>
        <strain evidence="1 2">PC3714II</strain>
    </source>
</reference>
<sequence length="252" mass="30039">MFNSNDFRNYRNSLGFSSKTKFIKFLSAKDIIADIDFTYIDLLNDRLCNIFKKLNIIYYKPCDIEKFLKDNLFTTYKILKKNEILNKLNNQGRRKEEVYFSWIRGYLILEYFKSAIADIFRISQESIQSIGEDDFSTLDTFKRTPKADLEVQNCGKKWRIEVQSGFQGINDIKEHKVREAKAVYKNTKIQTLVIHFDLFNGQVAFVNISRIKNNDLHWIRRQQMEGQSVFNIEQNHFKWLLKDIPPKFEEII</sequence>
<organism evidence="1 2">
    <name type="scientific">Brachyspira aalborgi</name>
    <dbReference type="NCBI Taxonomy" id="29522"/>
    <lineage>
        <taxon>Bacteria</taxon>
        <taxon>Pseudomonadati</taxon>
        <taxon>Spirochaetota</taxon>
        <taxon>Spirochaetia</taxon>
        <taxon>Brachyspirales</taxon>
        <taxon>Brachyspiraceae</taxon>
        <taxon>Brachyspira</taxon>
    </lineage>
</organism>
<dbReference type="AlphaFoldDB" id="A0A5C8F4G9"/>
<dbReference type="EMBL" id="SAYG01000009">
    <property type="protein sequence ID" value="TXJ44274.1"/>
    <property type="molecule type" value="Genomic_DNA"/>
</dbReference>
<dbReference type="RefSeq" id="WP_147526977.1">
    <property type="nucleotide sequence ID" value="NZ_SAYG01000009.1"/>
</dbReference>
<comment type="caution">
    <text evidence="1">The sequence shown here is derived from an EMBL/GenBank/DDBJ whole genome shotgun (WGS) entry which is preliminary data.</text>
</comment>
<gene>
    <name evidence="1" type="ORF">EPJ70_08560</name>
</gene>
<keyword evidence="1" id="KW-0378">Hydrolase</keyword>